<name>A3SL33_ROSNI</name>
<feature type="chain" id="PRO_5002658299" evidence="1">
    <location>
        <begin position="22"/>
        <end position="77"/>
    </location>
</feature>
<evidence type="ECO:0000313" key="3">
    <source>
        <dbReference type="Proteomes" id="UP000005954"/>
    </source>
</evidence>
<dbReference type="AlphaFoldDB" id="A3SL33"/>
<sequence>MKQIALISSLILALGASAAHAGCQAEYKAKRDNPLELFYDVAQISGPCTVPAATVELRARLAAAGLTLLKVLSVKES</sequence>
<evidence type="ECO:0000313" key="2">
    <source>
        <dbReference type="EMBL" id="EAP78064.1"/>
    </source>
</evidence>
<organism evidence="2 3">
    <name type="scientific">Roseovarius nubinhibens (strain ATCC BAA-591 / DSM 15170 / ISM)</name>
    <dbReference type="NCBI Taxonomy" id="89187"/>
    <lineage>
        <taxon>Bacteria</taxon>
        <taxon>Pseudomonadati</taxon>
        <taxon>Pseudomonadota</taxon>
        <taxon>Alphaproteobacteria</taxon>
        <taxon>Rhodobacterales</taxon>
        <taxon>Roseobacteraceae</taxon>
        <taxon>Roseovarius</taxon>
    </lineage>
</organism>
<gene>
    <name evidence="2" type="ORF">ISM_07205</name>
</gene>
<protein>
    <submittedName>
        <fullName evidence="2">Uncharacterized protein</fullName>
    </submittedName>
</protein>
<keyword evidence="3" id="KW-1185">Reference proteome</keyword>
<dbReference type="RefSeq" id="WP_009813464.1">
    <property type="nucleotide sequence ID" value="NZ_CH724156.1"/>
</dbReference>
<dbReference type="OrthoDB" id="7745874at2"/>
<dbReference type="eggNOG" id="ENOG5032QQQ">
    <property type="taxonomic scope" value="Bacteria"/>
</dbReference>
<feature type="signal peptide" evidence="1">
    <location>
        <begin position="1"/>
        <end position="21"/>
    </location>
</feature>
<dbReference type="HOGENOM" id="CLU_146729_1_0_5"/>
<accession>A3SL33</accession>
<dbReference type="Proteomes" id="UP000005954">
    <property type="component" value="Unassembled WGS sequence"/>
</dbReference>
<comment type="caution">
    <text evidence="2">The sequence shown here is derived from an EMBL/GenBank/DDBJ whole genome shotgun (WGS) entry which is preliminary data.</text>
</comment>
<dbReference type="STRING" id="89187.ISM_07205"/>
<evidence type="ECO:0000256" key="1">
    <source>
        <dbReference type="SAM" id="SignalP"/>
    </source>
</evidence>
<keyword evidence="1" id="KW-0732">Signal</keyword>
<reference evidence="2 3" key="1">
    <citation type="submission" date="2005-12" db="EMBL/GenBank/DDBJ databases">
        <authorList>
            <person name="Moran M.A."/>
            <person name="Ferriera S."/>
            <person name="Johnson J."/>
            <person name="Kravitz S."/>
            <person name="Halpern A."/>
            <person name="Remington K."/>
            <person name="Beeson K."/>
            <person name="Tran B."/>
            <person name="Rogers Y.-H."/>
            <person name="Friedman R."/>
            <person name="Venter J.C."/>
        </authorList>
    </citation>
    <scope>NUCLEOTIDE SEQUENCE [LARGE SCALE GENOMIC DNA]</scope>
    <source>
        <strain evidence="3">ATCC BAA-591 / DSM 15170 / ISM</strain>
    </source>
</reference>
<dbReference type="EMBL" id="AALY01000001">
    <property type="protein sequence ID" value="EAP78064.1"/>
    <property type="molecule type" value="Genomic_DNA"/>
</dbReference>
<proteinExistence type="predicted"/>